<comment type="subcellular location">
    <subcellularLocation>
        <location evidence="2">Cytoplasm</location>
    </subcellularLocation>
    <subcellularLocation>
        <location evidence="1">Nucleus</location>
    </subcellularLocation>
</comment>
<feature type="domain" description="MI" evidence="10">
    <location>
        <begin position="63"/>
        <end position="184"/>
    </location>
</feature>
<evidence type="ECO:0000256" key="5">
    <source>
        <dbReference type="ARBA" id="ARBA00022490"/>
    </source>
</evidence>
<accession>A0ABN9B2E4</accession>
<evidence type="ECO:0000256" key="8">
    <source>
        <dbReference type="ARBA" id="ARBA00023242"/>
    </source>
</evidence>
<gene>
    <name evidence="11" type="ORF">SPARVUS_LOCUS1914038</name>
</gene>
<dbReference type="InterPro" id="IPR016024">
    <property type="entry name" value="ARM-type_fold"/>
</dbReference>
<feature type="compositionally biased region" description="Basic residues" evidence="9">
    <location>
        <begin position="1"/>
        <end position="14"/>
    </location>
</feature>
<proteinExistence type="inferred from homology"/>
<evidence type="ECO:0000313" key="11">
    <source>
        <dbReference type="EMBL" id="CAI9541370.1"/>
    </source>
</evidence>
<keyword evidence="12" id="KW-1185">Reference proteome</keyword>
<evidence type="ECO:0000256" key="9">
    <source>
        <dbReference type="SAM" id="MobiDB-lite"/>
    </source>
</evidence>
<dbReference type="InterPro" id="IPR039778">
    <property type="entry name" value="PDCD4"/>
</dbReference>
<dbReference type="SUPFAM" id="SSF48371">
    <property type="entry name" value="ARM repeat"/>
    <property type="match status" value="2"/>
</dbReference>
<evidence type="ECO:0000256" key="6">
    <source>
        <dbReference type="ARBA" id="ARBA00022737"/>
    </source>
</evidence>
<dbReference type="PANTHER" id="PTHR12626">
    <property type="entry name" value="PROGRAMMED CELL DEATH 4"/>
    <property type="match status" value="1"/>
</dbReference>
<dbReference type="PROSITE" id="PS51366">
    <property type="entry name" value="MI"/>
    <property type="match status" value="2"/>
</dbReference>
<dbReference type="Proteomes" id="UP001162483">
    <property type="component" value="Unassembled WGS sequence"/>
</dbReference>
<dbReference type="SMART" id="SM00544">
    <property type="entry name" value="MA3"/>
    <property type="match status" value="2"/>
</dbReference>
<dbReference type="PANTHER" id="PTHR12626:SF3">
    <property type="entry name" value="PROGRAMMED CELL DEATH PROTEIN 4"/>
    <property type="match status" value="1"/>
</dbReference>
<dbReference type="InterPro" id="IPR003891">
    <property type="entry name" value="Initiation_fac_eIF4g_MI"/>
</dbReference>
<feature type="compositionally biased region" description="Gly residues" evidence="9">
    <location>
        <begin position="15"/>
        <end position="26"/>
    </location>
</feature>
<feature type="domain" description="MI" evidence="10">
    <location>
        <begin position="227"/>
        <end position="350"/>
    </location>
</feature>
<evidence type="ECO:0000256" key="3">
    <source>
        <dbReference type="ARBA" id="ARBA00005497"/>
    </source>
</evidence>
<keyword evidence="5" id="KW-0963">Cytoplasm</keyword>
<dbReference type="Gene3D" id="1.25.40.180">
    <property type="match status" value="2"/>
</dbReference>
<dbReference type="Pfam" id="PF02847">
    <property type="entry name" value="MA3"/>
    <property type="match status" value="2"/>
</dbReference>
<feature type="region of interest" description="Disordered" evidence="9">
    <location>
        <begin position="1"/>
        <end position="29"/>
    </location>
</feature>
<evidence type="ECO:0000256" key="1">
    <source>
        <dbReference type="ARBA" id="ARBA00004123"/>
    </source>
</evidence>
<comment type="similarity">
    <text evidence="3">Belongs to the PDCD4 family.</text>
</comment>
<evidence type="ECO:0000259" key="10">
    <source>
        <dbReference type="PROSITE" id="PS51366"/>
    </source>
</evidence>
<evidence type="ECO:0000313" key="12">
    <source>
        <dbReference type="Proteomes" id="UP001162483"/>
    </source>
</evidence>
<keyword evidence="8" id="KW-0539">Nucleus</keyword>
<comment type="caution">
    <text evidence="11">The sequence shown here is derived from an EMBL/GenBank/DDBJ whole genome shotgun (WGS) entry which is preliminary data.</text>
</comment>
<sequence>MDRKSRSGKGRGLPKKGGAGGKGVWGTPGQVYDVEEVDVKDPNYDDQENCVYETTVLPLDENGFEKSVTPIMQEYFEHGDTNEVAELLKDLNLGEMKSGLPVLAVSLALEGKASHREMTSKLLHDLCGTVLSAEDLAASFDKLLQELPELVLDTPRAPQLVGQFIARAVGDGILKRNYMESYKGTVDCEHARSALNRATILLTMSRGGRRRIDSVWGTGGGQQPVKNLVKEIDMLLKEFVLSGDVSEAERCLQELEVPHFHHELVYEAVLMVLEASGDNTYKVMLQLLESLWKSGIITLDQMKRGYDRIYHEIPDINLDVPHAYSVLERFVEDCFKAGIISKQIRDQCPSR</sequence>
<dbReference type="EMBL" id="CATNWA010001879">
    <property type="protein sequence ID" value="CAI9541370.1"/>
    <property type="molecule type" value="Genomic_DNA"/>
</dbReference>
<evidence type="ECO:0000256" key="2">
    <source>
        <dbReference type="ARBA" id="ARBA00004496"/>
    </source>
</evidence>
<organism evidence="11 12">
    <name type="scientific">Staurois parvus</name>
    <dbReference type="NCBI Taxonomy" id="386267"/>
    <lineage>
        <taxon>Eukaryota</taxon>
        <taxon>Metazoa</taxon>
        <taxon>Chordata</taxon>
        <taxon>Craniata</taxon>
        <taxon>Vertebrata</taxon>
        <taxon>Euteleostomi</taxon>
        <taxon>Amphibia</taxon>
        <taxon>Batrachia</taxon>
        <taxon>Anura</taxon>
        <taxon>Neobatrachia</taxon>
        <taxon>Ranoidea</taxon>
        <taxon>Ranidae</taxon>
        <taxon>Staurois</taxon>
    </lineage>
</organism>
<keyword evidence="7" id="KW-0694">RNA-binding</keyword>
<protein>
    <recommendedName>
        <fullName evidence="4">Programmed cell death protein 4</fullName>
    </recommendedName>
</protein>
<keyword evidence="6" id="KW-0677">Repeat</keyword>
<evidence type="ECO:0000256" key="7">
    <source>
        <dbReference type="ARBA" id="ARBA00022884"/>
    </source>
</evidence>
<name>A0ABN9B2E4_9NEOB</name>
<evidence type="ECO:0000256" key="4">
    <source>
        <dbReference type="ARBA" id="ARBA00014414"/>
    </source>
</evidence>
<reference evidence="11" key="1">
    <citation type="submission" date="2023-05" db="EMBL/GenBank/DDBJ databases">
        <authorList>
            <person name="Stuckert A."/>
        </authorList>
    </citation>
    <scope>NUCLEOTIDE SEQUENCE</scope>
</reference>